<dbReference type="AlphaFoldDB" id="A0A0G4HFJ1"/>
<dbReference type="VEuPathDB" id="CryptoDB:Cvel_27084"/>
<organism evidence="2">
    <name type="scientific">Chromera velia CCMP2878</name>
    <dbReference type="NCBI Taxonomy" id="1169474"/>
    <lineage>
        <taxon>Eukaryota</taxon>
        <taxon>Sar</taxon>
        <taxon>Alveolata</taxon>
        <taxon>Colpodellida</taxon>
        <taxon>Chromeraceae</taxon>
        <taxon>Chromera</taxon>
    </lineage>
</organism>
<evidence type="ECO:0000313" key="2">
    <source>
        <dbReference type="EMBL" id="CEM42835.1"/>
    </source>
</evidence>
<feature type="region of interest" description="Disordered" evidence="1">
    <location>
        <begin position="171"/>
        <end position="242"/>
    </location>
</feature>
<feature type="compositionally biased region" description="Basic and acidic residues" evidence="1">
    <location>
        <begin position="130"/>
        <end position="140"/>
    </location>
</feature>
<feature type="compositionally biased region" description="Basic and acidic residues" evidence="1">
    <location>
        <begin position="96"/>
        <end position="109"/>
    </location>
</feature>
<feature type="compositionally biased region" description="Basic and acidic residues" evidence="1">
    <location>
        <begin position="177"/>
        <end position="200"/>
    </location>
</feature>
<proteinExistence type="predicted"/>
<protein>
    <submittedName>
        <fullName evidence="2">Uncharacterized protein</fullName>
    </submittedName>
</protein>
<reference evidence="2" key="1">
    <citation type="submission" date="2014-11" db="EMBL/GenBank/DDBJ databases">
        <authorList>
            <person name="Otto D Thomas"/>
            <person name="Naeem Raeece"/>
        </authorList>
    </citation>
    <scope>NUCLEOTIDE SEQUENCE</scope>
</reference>
<feature type="region of interest" description="Disordered" evidence="1">
    <location>
        <begin position="1"/>
        <end position="147"/>
    </location>
</feature>
<sequence length="324" mass="35678">MEDERDAKWTQMKFPRAPPEGSKSTEEFASSLEKKLASMKQNKKSTAPIRLSDFLPTHTPQQSNHGGTSRHPLSRFQSLHPQDPSSFFTPPPSSSLDKETTRQARRQERTPFLQMEIEDTAEAVYRNTRNNRECSVREGEGGFLPPYGLSPCPPAFQCPPASIGRPALATLSSSTTDTERGGDLFRDTENNRPAERRERQDEEEEEAESGVGVDGPIDEETARERGGSAVSLGTSRTGLEGTPLENFSIDVEGGVRKAAHKWDSDIDFVGVQAQGEDAGQAEARGRSTGTERGGTFTHMLRAAACCVGRCVQCRWPRFRGTFSL</sequence>
<name>A0A0G4HFJ1_9ALVE</name>
<feature type="compositionally biased region" description="Polar residues" evidence="1">
    <location>
        <begin position="58"/>
        <end position="67"/>
    </location>
</feature>
<accession>A0A0G4HFJ1</accession>
<gene>
    <name evidence="2" type="ORF">Cvel_27084</name>
</gene>
<dbReference type="EMBL" id="CDMZ01002542">
    <property type="protein sequence ID" value="CEM42835.1"/>
    <property type="molecule type" value="Genomic_DNA"/>
</dbReference>
<evidence type="ECO:0000256" key="1">
    <source>
        <dbReference type="SAM" id="MobiDB-lite"/>
    </source>
</evidence>